<dbReference type="CDD" id="cd04301">
    <property type="entry name" value="NAT_SF"/>
    <property type="match status" value="1"/>
</dbReference>
<dbReference type="InterPro" id="IPR000182">
    <property type="entry name" value="GNAT_dom"/>
</dbReference>
<dbReference type="GO" id="GO:0005840">
    <property type="term" value="C:ribosome"/>
    <property type="evidence" value="ECO:0007669"/>
    <property type="project" value="UniProtKB-KW"/>
</dbReference>
<dbReference type="RefSeq" id="WP_090334273.1">
    <property type="nucleotide sequence ID" value="NZ_FNXY01000002.1"/>
</dbReference>
<evidence type="ECO:0000313" key="3">
    <source>
        <dbReference type="Proteomes" id="UP000199532"/>
    </source>
</evidence>
<keyword evidence="2" id="KW-0687">Ribonucleoprotein</keyword>
<dbReference type="Gene3D" id="3.40.630.30">
    <property type="match status" value="1"/>
</dbReference>
<name>A0A1H6S8X0_9BACT</name>
<dbReference type="InterPro" id="IPR052742">
    <property type="entry name" value="Mito_N-acetyltransferase"/>
</dbReference>
<proteinExistence type="predicted"/>
<dbReference type="Proteomes" id="UP000199532">
    <property type="component" value="Unassembled WGS sequence"/>
</dbReference>
<sequence>MHIRKAIDQDRHEIWEIFTAVIQTGDTYVFAPDTPKEDLDKYWFAANMETYVLEENGEILGTYVIKPNQVDLGSHIANGSYMVHPNAQGRGIGNLLCEHSLAEAKRFGFKGMQFNIVVSTNKFAIKLWKKHGFEIIGTIPGGFEHLELGFVDAHIMFRKL</sequence>
<dbReference type="EMBL" id="FNXY01000002">
    <property type="protein sequence ID" value="SEI60165.1"/>
    <property type="molecule type" value="Genomic_DNA"/>
</dbReference>
<dbReference type="GO" id="GO:0016747">
    <property type="term" value="F:acyltransferase activity, transferring groups other than amino-acyl groups"/>
    <property type="evidence" value="ECO:0007669"/>
    <property type="project" value="InterPro"/>
</dbReference>
<dbReference type="SUPFAM" id="SSF55729">
    <property type="entry name" value="Acyl-CoA N-acyltransferases (Nat)"/>
    <property type="match status" value="1"/>
</dbReference>
<keyword evidence="3" id="KW-1185">Reference proteome</keyword>
<dbReference type="STRING" id="408657.SAMN04487995_1590"/>
<reference evidence="2 3" key="1">
    <citation type="submission" date="2016-10" db="EMBL/GenBank/DDBJ databases">
        <authorList>
            <person name="de Groot N.N."/>
        </authorList>
    </citation>
    <scope>NUCLEOTIDE SEQUENCE [LARGE SCALE GENOMIC DNA]</scope>
    <source>
        <strain evidence="2 3">DSM 19938</strain>
    </source>
</reference>
<feature type="domain" description="N-acetyltransferase" evidence="1">
    <location>
        <begin position="1"/>
        <end position="160"/>
    </location>
</feature>
<keyword evidence="2" id="KW-0689">Ribosomal protein</keyword>
<dbReference type="PROSITE" id="PS51186">
    <property type="entry name" value="GNAT"/>
    <property type="match status" value="1"/>
</dbReference>
<evidence type="ECO:0000313" key="2">
    <source>
        <dbReference type="EMBL" id="SEI60165.1"/>
    </source>
</evidence>
<gene>
    <name evidence="2" type="ORF">SAMN04487995_1590</name>
</gene>
<dbReference type="Pfam" id="PF00583">
    <property type="entry name" value="Acetyltransf_1"/>
    <property type="match status" value="1"/>
</dbReference>
<dbReference type="PANTHER" id="PTHR43138">
    <property type="entry name" value="ACETYLTRANSFERASE, GNAT FAMILY"/>
    <property type="match status" value="1"/>
</dbReference>
<dbReference type="OrthoDB" id="5319888at2"/>
<accession>A0A1H6S8X0</accession>
<dbReference type="AlphaFoldDB" id="A0A1H6S8X0"/>
<organism evidence="2 3">
    <name type="scientific">Dyadobacter koreensis</name>
    <dbReference type="NCBI Taxonomy" id="408657"/>
    <lineage>
        <taxon>Bacteria</taxon>
        <taxon>Pseudomonadati</taxon>
        <taxon>Bacteroidota</taxon>
        <taxon>Cytophagia</taxon>
        <taxon>Cytophagales</taxon>
        <taxon>Spirosomataceae</taxon>
        <taxon>Dyadobacter</taxon>
    </lineage>
</organism>
<evidence type="ECO:0000259" key="1">
    <source>
        <dbReference type="PROSITE" id="PS51186"/>
    </source>
</evidence>
<dbReference type="PANTHER" id="PTHR43138:SF1">
    <property type="entry name" value="N-ACETYLTRANSFERASE ACA1"/>
    <property type="match status" value="1"/>
</dbReference>
<dbReference type="InterPro" id="IPR016181">
    <property type="entry name" value="Acyl_CoA_acyltransferase"/>
</dbReference>
<protein>
    <submittedName>
        <fullName evidence="2">Ribosomal protein S18 acetylase RimI</fullName>
    </submittedName>
</protein>